<dbReference type="OrthoDB" id="1680765at2"/>
<dbReference type="eggNOG" id="COG3418">
    <property type="taxonomic scope" value="Bacteria"/>
</dbReference>
<name>G8LTM5_ACECE</name>
<evidence type="ECO:0000256" key="1">
    <source>
        <dbReference type="ARBA" id="ARBA00022795"/>
    </source>
</evidence>
<evidence type="ECO:0000313" key="2">
    <source>
        <dbReference type="EMBL" id="AEV70535.1"/>
    </source>
</evidence>
<dbReference type="KEGG" id="ccl:Clocl_4101"/>
<sequence length="168" mass="19060">MNSRNIDELISILEREIGIYEELLKISRDKTDVIVKGKTAELDNITKVEQTFVLDIGKLEALREKAVNHLVNDIGMNNTVSDITISELAKYLDNENAQRLENCKNNLLNIINEIKNVNDLNSKLIQNSIDYINFSINLLSSIPEANNNYSKSGNTNEGIQKTYFDVKL</sequence>
<dbReference type="RefSeq" id="WP_014257032.1">
    <property type="nucleotide sequence ID" value="NC_016627.1"/>
</dbReference>
<gene>
    <name evidence="2" type="ordered locus">Clocl_4101</name>
</gene>
<evidence type="ECO:0000313" key="3">
    <source>
        <dbReference type="Proteomes" id="UP000005435"/>
    </source>
</evidence>
<dbReference type="HOGENOM" id="CLU_132586_1_1_9"/>
<dbReference type="Gene3D" id="1.20.58.300">
    <property type="entry name" value="FlgN-like"/>
    <property type="match status" value="1"/>
</dbReference>
<dbReference type="SUPFAM" id="SSF140566">
    <property type="entry name" value="FlgN-like"/>
    <property type="match status" value="1"/>
</dbReference>
<dbReference type="InterPro" id="IPR007809">
    <property type="entry name" value="FlgN-like"/>
</dbReference>
<dbReference type="Proteomes" id="UP000005435">
    <property type="component" value="Chromosome"/>
</dbReference>
<reference evidence="2 3" key="2">
    <citation type="journal article" date="2012" name="Stand. Genomic Sci.">
        <title>Complete Genome Sequence of Clostridium clariflavum DSM 19732.</title>
        <authorList>
            <person name="Izquierdo J.A."/>
            <person name="Goodwin L."/>
            <person name="Davenport K.W."/>
            <person name="Teshima H."/>
            <person name="Bruce D."/>
            <person name="Detter C."/>
            <person name="Tapia R."/>
            <person name="Han S."/>
            <person name="Land M."/>
            <person name="Hauser L."/>
            <person name="Jeffries C.D."/>
            <person name="Han J."/>
            <person name="Pitluck S."/>
            <person name="Nolan M."/>
            <person name="Chen A."/>
            <person name="Huntemann M."/>
            <person name="Mavromatis K."/>
            <person name="Mikhailova N."/>
            <person name="Liolios K."/>
            <person name="Woyke T."/>
            <person name="Lynd L.R."/>
        </authorList>
    </citation>
    <scope>NUCLEOTIDE SEQUENCE [LARGE SCALE GENOMIC DNA]</scope>
    <source>
        <strain evidence="3">DSM 19732 / NBRC 101661 / EBR45</strain>
    </source>
</reference>
<organism evidence="2 3">
    <name type="scientific">Acetivibrio clariflavus (strain DSM 19732 / NBRC 101661 / EBR45)</name>
    <name type="common">Clostridium clariflavum</name>
    <dbReference type="NCBI Taxonomy" id="720554"/>
    <lineage>
        <taxon>Bacteria</taxon>
        <taxon>Bacillati</taxon>
        <taxon>Bacillota</taxon>
        <taxon>Clostridia</taxon>
        <taxon>Eubacteriales</taxon>
        <taxon>Oscillospiraceae</taxon>
        <taxon>Acetivibrio</taxon>
    </lineage>
</organism>
<protein>
    <submittedName>
        <fullName evidence="2">FlgN protein</fullName>
    </submittedName>
</protein>
<proteinExistence type="predicted"/>
<dbReference type="AlphaFoldDB" id="G8LTM5"/>
<dbReference type="STRING" id="720554.Clocl_4101"/>
<dbReference type="InterPro" id="IPR036679">
    <property type="entry name" value="FlgN-like_sf"/>
</dbReference>
<dbReference type="EMBL" id="CP003065">
    <property type="protein sequence ID" value="AEV70535.1"/>
    <property type="molecule type" value="Genomic_DNA"/>
</dbReference>
<keyword evidence="1" id="KW-1005">Bacterial flagellum biogenesis</keyword>
<reference evidence="3" key="1">
    <citation type="submission" date="2011-12" db="EMBL/GenBank/DDBJ databases">
        <title>Complete sequence of Clostridium clariflavum DSM 19732.</title>
        <authorList>
            <consortium name="US DOE Joint Genome Institute"/>
            <person name="Lucas S."/>
            <person name="Han J."/>
            <person name="Lapidus A."/>
            <person name="Cheng J.-F."/>
            <person name="Goodwin L."/>
            <person name="Pitluck S."/>
            <person name="Peters L."/>
            <person name="Teshima H."/>
            <person name="Detter J.C."/>
            <person name="Han C."/>
            <person name="Tapia R."/>
            <person name="Land M."/>
            <person name="Hauser L."/>
            <person name="Kyrpides N."/>
            <person name="Ivanova N."/>
            <person name="Pagani I."/>
            <person name="Kitzmiller T."/>
            <person name="Lynd L."/>
            <person name="Izquierdo J."/>
            <person name="Woyke T."/>
        </authorList>
    </citation>
    <scope>NUCLEOTIDE SEQUENCE [LARGE SCALE GENOMIC DNA]</scope>
    <source>
        <strain evidence="3">DSM 19732 / NBRC 101661 / EBR45</strain>
    </source>
</reference>
<dbReference type="GO" id="GO:0044780">
    <property type="term" value="P:bacterial-type flagellum assembly"/>
    <property type="evidence" value="ECO:0007669"/>
    <property type="project" value="InterPro"/>
</dbReference>
<accession>G8LTM5</accession>
<dbReference type="Pfam" id="PF05130">
    <property type="entry name" value="FlgN"/>
    <property type="match status" value="1"/>
</dbReference>
<keyword evidence="3" id="KW-1185">Reference proteome</keyword>